<name>A0AAN9JV60_CANGL</name>
<sequence>MLAAHSSGNLVDIEASRVHYTRPELIPRQLCSDSVERRSEPLEICIPRFEEINPLGNLALKDKPKSIQWASYVEGTDTRSVIQWATHRRPACEAKPAMLVFIRSTLSNDRSLFPAFN</sequence>
<evidence type="ECO:0000313" key="2">
    <source>
        <dbReference type="Proteomes" id="UP001367508"/>
    </source>
</evidence>
<keyword evidence="2" id="KW-1185">Reference proteome</keyword>
<organism evidence="1 2">
    <name type="scientific">Canavalia gladiata</name>
    <name type="common">Sword bean</name>
    <name type="synonym">Dolichos gladiatus</name>
    <dbReference type="NCBI Taxonomy" id="3824"/>
    <lineage>
        <taxon>Eukaryota</taxon>
        <taxon>Viridiplantae</taxon>
        <taxon>Streptophyta</taxon>
        <taxon>Embryophyta</taxon>
        <taxon>Tracheophyta</taxon>
        <taxon>Spermatophyta</taxon>
        <taxon>Magnoliopsida</taxon>
        <taxon>eudicotyledons</taxon>
        <taxon>Gunneridae</taxon>
        <taxon>Pentapetalae</taxon>
        <taxon>rosids</taxon>
        <taxon>fabids</taxon>
        <taxon>Fabales</taxon>
        <taxon>Fabaceae</taxon>
        <taxon>Papilionoideae</taxon>
        <taxon>50 kb inversion clade</taxon>
        <taxon>NPAAA clade</taxon>
        <taxon>indigoferoid/millettioid clade</taxon>
        <taxon>Phaseoleae</taxon>
        <taxon>Canavalia</taxon>
    </lineage>
</organism>
<evidence type="ECO:0000313" key="1">
    <source>
        <dbReference type="EMBL" id="KAK7306040.1"/>
    </source>
</evidence>
<reference evidence="1 2" key="1">
    <citation type="submission" date="2024-01" db="EMBL/GenBank/DDBJ databases">
        <title>The genomes of 5 underutilized Papilionoideae crops provide insights into root nodulation and disease resistanc.</title>
        <authorList>
            <person name="Jiang F."/>
        </authorList>
    </citation>
    <scope>NUCLEOTIDE SEQUENCE [LARGE SCALE GENOMIC DNA]</scope>
    <source>
        <strain evidence="1">LVBAO_FW01</strain>
        <tissue evidence="1">Leaves</tissue>
    </source>
</reference>
<dbReference type="EMBL" id="JAYMYQ010000011">
    <property type="protein sequence ID" value="KAK7306040.1"/>
    <property type="molecule type" value="Genomic_DNA"/>
</dbReference>
<dbReference type="AlphaFoldDB" id="A0AAN9JV60"/>
<dbReference type="Proteomes" id="UP001367508">
    <property type="component" value="Unassembled WGS sequence"/>
</dbReference>
<accession>A0AAN9JV60</accession>
<proteinExistence type="predicted"/>
<comment type="caution">
    <text evidence="1">The sequence shown here is derived from an EMBL/GenBank/DDBJ whole genome shotgun (WGS) entry which is preliminary data.</text>
</comment>
<protein>
    <submittedName>
        <fullName evidence="1">Uncharacterized protein</fullName>
    </submittedName>
</protein>
<gene>
    <name evidence="1" type="ORF">VNO77_43954</name>
</gene>